<dbReference type="Proteomes" id="UP000460412">
    <property type="component" value="Unassembled WGS sequence"/>
</dbReference>
<comment type="similarity">
    <text evidence="1">Belongs to the bacterial sugar transferase family.</text>
</comment>
<dbReference type="PANTHER" id="PTHR30576:SF8">
    <property type="entry name" value="UNDECAPRENYL-PHOSPHATE GALACTOSE PHOSPHOTRANSFERASE"/>
    <property type="match status" value="1"/>
</dbReference>
<feature type="domain" description="Bacterial sugar transferase" evidence="3">
    <location>
        <begin position="18"/>
        <end position="197"/>
    </location>
</feature>
<dbReference type="RefSeq" id="WP_159750828.1">
    <property type="nucleotide sequence ID" value="NZ_WUQX01000001.1"/>
</dbReference>
<dbReference type="PANTHER" id="PTHR30576">
    <property type="entry name" value="COLANIC BIOSYNTHESIS UDP-GLUCOSE LIPID CARRIER TRANSFERASE"/>
    <property type="match status" value="1"/>
</dbReference>
<evidence type="ECO:0000313" key="4">
    <source>
        <dbReference type="EMBL" id="MXP75586.1"/>
    </source>
</evidence>
<dbReference type="GO" id="GO:0016780">
    <property type="term" value="F:phosphotransferase activity, for other substituted phosphate groups"/>
    <property type="evidence" value="ECO:0007669"/>
    <property type="project" value="TreeGrafter"/>
</dbReference>
<dbReference type="EMBL" id="WUQX01000001">
    <property type="protein sequence ID" value="MXP75586.1"/>
    <property type="molecule type" value="Genomic_DNA"/>
</dbReference>
<comment type="caution">
    <text evidence="4">The sequence shown here is derived from an EMBL/GenBank/DDBJ whole genome shotgun (WGS) entry which is preliminary data.</text>
</comment>
<protein>
    <recommendedName>
        <fullName evidence="3">Bacterial sugar transferase domain-containing protein</fullName>
    </recommendedName>
</protein>
<keyword evidence="2" id="KW-0472">Membrane</keyword>
<evidence type="ECO:0000256" key="2">
    <source>
        <dbReference type="SAM" id="Phobius"/>
    </source>
</evidence>
<accession>A0A7X3MFQ1</accession>
<proteinExistence type="inferred from homology"/>
<organism evidence="4 5">
    <name type="scientific">Sporofaciens musculi</name>
    <dbReference type="NCBI Taxonomy" id="2681861"/>
    <lineage>
        <taxon>Bacteria</taxon>
        <taxon>Bacillati</taxon>
        <taxon>Bacillota</taxon>
        <taxon>Clostridia</taxon>
        <taxon>Lachnospirales</taxon>
        <taxon>Lachnospiraceae</taxon>
        <taxon>Sporofaciens</taxon>
    </lineage>
</organism>
<evidence type="ECO:0000256" key="1">
    <source>
        <dbReference type="ARBA" id="ARBA00006464"/>
    </source>
</evidence>
<dbReference type="InterPro" id="IPR003362">
    <property type="entry name" value="Bact_transf"/>
</dbReference>
<keyword evidence="2" id="KW-0812">Transmembrane</keyword>
<keyword evidence="2" id="KW-1133">Transmembrane helix</keyword>
<evidence type="ECO:0000313" key="5">
    <source>
        <dbReference type="Proteomes" id="UP000460412"/>
    </source>
</evidence>
<reference evidence="4 5" key="1">
    <citation type="submission" date="2019-12" db="EMBL/GenBank/DDBJ databases">
        <title>Sporaefaciens musculi gen. nov., sp. nov., a novel bacterium isolated from the caecum of an obese mouse.</title>
        <authorList>
            <person name="Rasmussen T.S."/>
            <person name="Streidl T."/>
            <person name="Hitch T.C.A."/>
            <person name="Wortmann E."/>
            <person name="Deptula P."/>
            <person name="Hansen M."/>
            <person name="Nielsen D.S."/>
            <person name="Clavel T."/>
            <person name="Vogensen F.K."/>
        </authorList>
    </citation>
    <scope>NUCLEOTIDE SEQUENCE [LARGE SCALE GENOMIC DNA]</scope>
    <source>
        <strain evidence="4 5">WCA-9-b2</strain>
    </source>
</reference>
<sequence length="218" mass="25674">MEERLPKLKKTFYSVIVKRCLDVILSGFALVLLSPFFLIIAILEIIFHGKPVLYCQKRTGQNGIIFNIYKFRSMTNEVDENGELLAGNLRLTKFGKLLRKTSIDELPELFCIFKGDMSIIGPRPLLPHYTELYSKRHRGRLLIRPGLTCPWIKKTKNERKYSKYTWGTQFENDIWYVENVSFFVDIKMIFAIIKEVLVPRSDRVDDTREEFNGRNLWE</sequence>
<dbReference type="AlphaFoldDB" id="A0A7X3MFQ1"/>
<keyword evidence="5" id="KW-1185">Reference proteome</keyword>
<dbReference type="Pfam" id="PF02397">
    <property type="entry name" value="Bac_transf"/>
    <property type="match status" value="1"/>
</dbReference>
<evidence type="ECO:0000259" key="3">
    <source>
        <dbReference type="Pfam" id="PF02397"/>
    </source>
</evidence>
<name>A0A7X3MFQ1_9FIRM</name>
<gene>
    <name evidence="4" type="ORF">GN277_09370</name>
</gene>
<feature type="transmembrane region" description="Helical" evidence="2">
    <location>
        <begin position="21"/>
        <end position="47"/>
    </location>
</feature>